<dbReference type="Gene3D" id="2.40.50.140">
    <property type="entry name" value="Nucleic acid-binding proteins"/>
    <property type="match status" value="1"/>
</dbReference>
<protein>
    <submittedName>
        <fullName evidence="3">Single-strand binding protein family</fullName>
    </submittedName>
</protein>
<gene>
    <name evidence="3" type="ORF">B0T17DRAFT_533528</name>
</gene>
<evidence type="ECO:0000313" key="3">
    <source>
        <dbReference type="EMBL" id="KAK0621292.1"/>
    </source>
</evidence>
<dbReference type="SUPFAM" id="SSF50249">
    <property type="entry name" value="Nucleic acid-binding proteins"/>
    <property type="match status" value="1"/>
</dbReference>
<name>A0AA40C1A7_9PEZI</name>
<keyword evidence="4" id="KW-1185">Reference proteome</keyword>
<dbReference type="EMBL" id="JAULSR010000004">
    <property type="protein sequence ID" value="KAK0621292.1"/>
    <property type="molecule type" value="Genomic_DNA"/>
</dbReference>
<dbReference type="InterPro" id="IPR000424">
    <property type="entry name" value="Primosome_PriB/ssb"/>
</dbReference>
<dbReference type="AlphaFoldDB" id="A0AA40C1A7"/>
<dbReference type="GO" id="GO:0006264">
    <property type="term" value="P:mitochondrial DNA replication"/>
    <property type="evidence" value="ECO:0007669"/>
    <property type="project" value="TreeGrafter"/>
</dbReference>
<proteinExistence type="predicted"/>
<reference evidence="3" key="1">
    <citation type="submission" date="2023-06" db="EMBL/GenBank/DDBJ databases">
        <title>Genome-scale phylogeny and comparative genomics of the fungal order Sordariales.</title>
        <authorList>
            <consortium name="Lawrence Berkeley National Laboratory"/>
            <person name="Hensen N."/>
            <person name="Bonometti L."/>
            <person name="Westerberg I."/>
            <person name="Brannstrom I.O."/>
            <person name="Guillou S."/>
            <person name="Cros-Aarteil S."/>
            <person name="Calhoun S."/>
            <person name="Haridas S."/>
            <person name="Kuo A."/>
            <person name="Mondo S."/>
            <person name="Pangilinan J."/>
            <person name="Riley R."/>
            <person name="LaButti K."/>
            <person name="Andreopoulos B."/>
            <person name="Lipzen A."/>
            <person name="Chen C."/>
            <person name="Yanf M."/>
            <person name="Daum C."/>
            <person name="Ng V."/>
            <person name="Clum A."/>
            <person name="Steindorff A."/>
            <person name="Ohm R."/>
            <person name="Martin F."/>
            <person name="Silar P."/>
            <person name="Natvig D."/>
            <person name="Lalanne C."/>
            <person name="Gautier V."/>
            <person name="Ament-velasquez S.L."/>
            <person name="Kruys A."/>
            <person name="Hutchinson M.I."/>
            <person name="Powell A.J."/>
            <person name="Barry K."/>
            <person name="Miller A.N."/>
            <person name="Grigoriev I.V."/>
            <person name="Debuchy R."/>
            <person name="Gladieux P."/>
            <person name="Thoren M.H."/>
            <person name="Johannesson H."/>
        </authorList>
    </citation>
    <scope>NUCLEOTIDE SEQUENCE</scope>
    <source>
        <strain evidence="3">SMH3391-2</strain>
    </source>
</reference>
<dbReference type="CDD" id="cd04496">
    <property type="entry name" value="SSB_OBF"/>
    <property type="match status" value="1"/>
</dbReference>
<dbReference type="Pfam" id="PF00436">
    <property type="entry name" value="SSB"/>
    <property type="match status" value="1"/>
</dbReference>
<dbReference type="Proteomes" id="UP001174934">
    <property type="component" value="Unassembled WGS sequence"/>
</dbReference>
<comment type="caution">
    <text evidence="3">The sequence shown here is derived from an EMBL/GenBank/DDBJ whole genome shotgun (WGS) entry which is preliminary data.</text>
</comment>
<evidence type="ECO:0000256" key="2">
    <source>
        <dbReference type="PROSITE-ProRule" id="PRU00252"/>
    </source>
</evidence>
<dbReference type="GO" id="GO:0042645">
    <property type="term" value="C:mitochondrial nucleoid"/>
    <property type="evidence" value="ECO:0007669"/>
    <property type="project" value="TreeGrafter"/>
</dbReference>
<accession>A0AA40C1A7</accession>
<dbReference type="PROSITE" id="PS50935">
    <property type="entry name" value="SSB"/>
    <property type="match status" value="1"/>
</dbReference>
<sequence>MSAFLRVASRIAARPTARAFSSTPSRPVARITIIGNLADTPELKATSTGTEILRYAVASNRGTADNRQTDWFNIVSFEPEGPRRDFLQSLPKGSLVCVEGDASMNTFEDGDGKTRTALNIRQRSIDVLRRPASATQ</sequence>
<dbReference type="InterPro" id="IPR012340">
    <property type="entry name" value="NA-bd_OB-fold"/>
</dbReference>
<organism evidence="3 4">
    <name type="scientific">Bombardia bombarda</name>
    <dbReference type="NCBI Taxonomy" id="252184"/>
    <lineage>
        <taxon>Eukaryota</taxon>
        <taxon>Fungi</taxon>
        <taxon>Dikarya</taxon>
        <taxon>Ascomycota</taxon>
        <taxon>Pezizomycotina</taxon>
        <taxon>Sordariomycetes</taxon>
        <taxon>Sordariomycetidae</taxon>
        <taxon>Sordariales</taxon>
        <taxon>Lasiosphaeriaceae</taxon>
        <taxon>Bombardia</taxon>
    </lineage>
</organism>
<evidence type="ECO:0000256" key="1">
    <source>
        <dbReference type="ARBA" id="ARBA00023125"/>
    </source>
</evidence>
<keyword evidence="1 2" id="KW-0238">DNA-binding</keyword>
<dbReference type="NCBIfam" id="TIGR00621">
    <property type="entry name" value="ssb"/>
    <property type="match status" value="1"/>
</dbReference>
<dbReference type="GO" id="GO:0003697">
    <property type="term" value="F:single-stranded DNA binding"/>
    <property type="evidence" value="ECO:0007669"/>
    <property type="project" value="InterPro"/>
</dbReference>
<dbReference type="PANTHER" id="PTHR10302">
    <property type="entry name" value="SINGLE-STRANDED DNA-BINDING PROTEIN"/>
    <property type="match status" value="1"/>
</dbReference>
<dbReference type="PANTHER" id="PTHR10302:SF0">
    <property type="entry name" value="SINGLE-STRANDED DNA-BINDING PROTEIN, MITOCHONDRIAL"/>
    <property type="match status" value="1"/>
</dbReference>
<dbReference type="InterPro" id="IPR011344">
    <property type="entry name" value="ssDNA-bd"/>
</dbReference>
<evidence type="ECO:0000313" key="4">
    <source>
        <dbReference type="Proteomes" id="UP001174934"/>
    </source>
</evidence>